<reference evidence="1 2" key="1">
    <citation type="submission" date="2023-09" db="EMBL/GenBank/DDBJ databases">
        <authorList>
            <person name="Rey-Velasco X."/>
        </authorList>
    </citation>
    <scope>NUCLEOTIDE SEQUENCE [LARGE SCALE GENOMIC DNA]</scope>
    <source>
        <strain evidence="1 2">P050</strain>
    </source>
</reference>
<accession>A0ABU2Y1G5</accession>
<evidence type="ECO:0008006" key="3">
    <source>
        <dbReference type="Google" id="ProtNLM"/>
    </source>
</evidence>
<keyword evidence="2" id="KW-1185">Reference proteome</keyword>
<organism evidence="1 2">
    <name type="scientific">Urechidicola vernalis</name>
    <dbReference type="NCBI Taxonomy" id="3075600"/>
    <lineage>
        <taxon>Bacteria</taxon>
        <taxon>Pseudomonadati</taxon>
        <taxon>Bacteroidota</taxon>
        <taxon>Flavobacteriia</taxon>
        <taxon>Flavobacteriales</taxon>
        <taxon>Flavobacteriaceae</taxon>
        <taxon>Urechidicola</taxon>
    </lineage>
</organism>
<proteinExistence type="predicted"/>
<sequence length="459" mass="52067">MVSLTFSQRNYKFENFGNRSILLNGNVTGSVDDLGATYYNPARLALIEDPVFLINAKMFQLTNVKLDNVTLDGNNLSSSNFDGVPSMIAGTFKIKSLEGHQFAYTFFSRNRSDLSVGYNSKIEENDYFNSDYEISKYINDTRINNQLRENWYGGSWAKSIASNFSIGASLFFSTYKFENGYSEDLNAISESNAVSSYNNLVYFEQKSYGFFGKIAAAWVLPKVEIGVNVDLPYIEIFGDGEFKYEEYLSGFSDENDIFTFNQFEDVNTKRKYPFGISTGVGIPIKKHQIHANLSYNVGVNPYTKIEIPILESETETDLPTISFVEELKPTVNFGVGGEFFVSEKLNAYGSFSTDFSPFVQIDSIEYPNASKDLNYETDYYHVGFGVNVSHKWANFILGTVYSRGNTDKLKLNSIPLNVTDPNEQYSRLNVNRWRFILGLEVLFLDNSKLEKLGLDNKLF</sequence>
<dbReference type="RefSeq" id="WP_311591843.1">
    <property type="nucleotide sequence ID" value="NZ_JAVRHV010000001.1"/>
</dbReference>
<comment type="caution">
    <text evidence="1">The sequence shown here is derived from an EMBL/GenBank/DDBJ whole genome shotgun (WGS) entry which is preliminary data.</text>
</comment>
<protein>
    <recommendedName>
        <fullName evidence="3">Long-chain fatty acid transport protein</fullName>
    </recommendedName>
</protein>
<dbReference type="Proteomes" id="UP001252186">
    <property type="component" value="Unassembled WGS sequence"/>
</dbReference>
<dbReference type="Gene3D" id="2.40.160.60">
    <property type="entry name" value="Outer membrane protein transport protein (OMPP1/FadL/TodX)"/>
    <property type="match status" value="1"/>
</dbReference>
<name>A0ABU2Y1G5_9FLAO</name>
<gene>
    <name evidence="1" type="ORF">RM519_02070</name>
</gene>
<evidence type="ECO:0000313" key="1">
    <source>
        <dbReference type="EMBL" id="MDT0552022.1"/>
    </source>
</evidence>
<dbReference type="EMBL" id="JAVRHV010000001">
    <property type="protein sequence ID" value="MDT0552022.1"/>
    <property type="molecule type" value="Genomic_DNA"/>
</dbReference>
<evidence type="ECO:0000313" key="2">
    <source>
        <dbReference type="Proteomes" id="UP001252186"/>
    </source>
</evidence>